<proteinExistence type="predicted"/>
<name>A0A1V3U6D2_ELIME</name>
<keyword evidence="2" id="KW-1185">Reference proteome</keyword>
<protein>
    <submittedName>
        <fullName evidence="1">Uncharacterized protein</fullName>
    </submittedName>
</protein>
<dbReference type="EMBL" id="MPOG01000001">
    <property type="protein sequence ID" value="OOH98184.1"/>
    <property type="molecule type" value="Genomic_DNA"/>
</dbReference>
<dbReference type="AlphaFoldDB" id="A0A1V3U6D2"/>
<gene>
    <name evidence="1" type="ORF">BMF97_02655</name>
</gene>
<evidence type="ECO:0000313" key="1">
    <source>
        <dbReference type="EMBL" id="OOH98184.1"/>
    </source>
</evidence>
<reference evidence="1 2" key="1">
    <citation type="submission" date="2016-11" db="EMBL/GenBank/DDBJ databases">
        <title>Genome sequence and comparative genomic analysis of clinical strain Elizabethkingia meningoseptica 61421 PRCM.</title>
        <authorList>
            <person name="Wang M."/>
            <person name="Hu S."/>
            <person name="Cao L."/>
            <person name="Jiang T."/>
            <person name="Zhou Y."/>
            <person name="Ming D."/>
        </authorList>
    </citation>
    <scope>NUCLEOTIDE SEQUENCE [LARGE SCALE GENOMIC DNA]</scope>
    <source>
        <strain evidence="1 2">61421 PRCM</strain>
    </source>
</reference>
<comment type="caution">
    <text evidence="1">The sequence shown here is derived from an EMBL/GenBank/DDBJ whole genome shotgun (WGS) entry which is preliminary data.</text>
</comment>
<organism evidence="1 2">
    <name type="scientific">Elizabethkingia meningoseptica</name>
    <name type="common">Chryseobacterium meningosepticum</name>
    <dbReference type="NCBI Taxonomy" id="238"/>
    <lineage>
        <taxon>Bacteria</taxon>
        <taxon>Pseudomonadati</taxon>
        <taxon>Bacteroidota</taxon>
        <taxon>Flavobacteriia</taxon>
        <taxon>Flavobacteriales</taxon>
        <taxon>Weeksellaceae</taxon>
        <taxon>Elizabethkingia</taxon>
    </lineage>
</organism>
<accession>A0A1V3U6D2</accession>
<sequence>MAKTIVVPKNKEAEIALDYDTATPDQIIELILSNDEFDKLWSNGIFSLINRISQSNIDDFEDEHIMDLNLINSSFQELKKISNDIPEVVKMFELALMYRTSIHFYF</sequence>
<dbReference type="OrthoDB" id="671624at2"/>
<evidence type="ECO:0000313" key="2">
    <source>
        <dbReference type="Proteomes" id="UP000188947"/>
    </source>
</evidence>
<dbReference type="Proteomes" id="UP000188947">
    <property type="component" value="Unassembled WGS sequence"/>
</dbReference>
<dbReference type="RefSeq" id="WP_069215589.1">
    <property type="nucleotide sequence ID" value="NZ_CP016378.1"/>
</dbReference>